<dbReference type="EC" id="2.2.1.6" evidence="8"/>
<comment type="subunit">
    <text evidence="4 8">Dimer of large and small chains.</text>
</comment>
<dbReference type="GO" id="GO:1990610">
    <property type="term" value="F:acetolactate synthase regulator activity"/>
    <property type="evidence" value="ECO:0007669"/>
    <property type="project" value="UniProtKB-UniRule"/>
</dbReference>
<dbReference type="SUPFAM" id="SSF55021">
    <property type="entry name" value="ACT-like"/>
    <property type="match status" value="2"/>
</dbReference>
<dbReference type="FunFam" id="3.30.70.260:FF:000001">
    <property type="entry name" value="Acetolactate synthase, small subunit"/>
    <property type="match status" value="1"/>
</dbReference>
<evidence type="ECO:0000256" key="5">
    <source>
        <dbReference type="ARBA" id="ARBA00022605"/>
    </source>
</evidence>
<dbReference type="CDD" id="cd04878">
    <property type="entry name" value="ACT_AHAS"/>
    <property type="match status" value="1"/>
</dbReference>
<keyword evidence="11" id="KW-1185">Reference proteome</keyword>
<dbReference type="Pfam" id="PF22629">
    <property type="entry name" value="ACT_AHAS_ss"/>
    <property type="match status" value="1"/>
</dbReference>
<dbReference type="GO" id="GO:0009099">
    <property type="term" value="P:L-valine biosynthetic process"/>
    <property type="evidence" value="ECO:0007669"/>
    <property type="project" value="UniProtKB-UniRule"/>
</dbReference>
<dbReference type="Pfam" id="PF10369">
    <property type="entry name" value="ALS_ss_C"/>
    <property type="match status" value="1"/>
</dbReference>
<dbReference type="InterPro" id="IPR004789">
    <property type="entry name" value="Acetalactate_synth_ssu"/>
</dbReference>
<dbReference type="GO" id="GO:0005829">
    <property type="term" value="C:cytosol"/>
    <property type="evidence" value="ECO:0007669"/>
    <property type="project" value="TreeGrafter"/>
</dbReference>
<dbReference type="Proteomes" id="UP000095255">
    <property type="component" value="Unassembled WGS sequence"/>
</dbReference>
<dbReference type="PANTHER" id="PTHR30239:SF0">
    <property type="entry name" value="ACETOLACTATE SYNTHASE SMALL SUBUNIT 1, CHLOROPLASTIC"/>
    <property type="match status" value="1"/>
</dbReference>
<comment type="caution">
    <text evidence="10">The sequence shown here is derived from an EMBL/GenBank/DDBJ whole genome shotgun (WGS) entry which is preliminary data.</text>
</comment>
<sequence>MKNVKNVISVLVNDQSGVLSRISGLFSRRGFNIDSITVGPAEEVGLSRMTIVVRGDEPTVEQVMKQLHKLIDVIKVINITHEPNVTRELALIKVMVTANTRPEVLNLIEPFRASVVDVSRNSLIVQVVGDESKITAMLELLRPYGIKEVARTGVVSLLRGTTTKDS</sequence>
<proteinExistence type="inferred from homology"/>
<evidence type="ECO:0000259" key="9">
    <source>
        <dbReference type="PROSITE" id="PS51671"/>
    </source>
</evidence>
<dbReference type="PROSITE" id="PS51671">
    <property type="entry name" value="ACT"/>
    <property type="match status" value="1"/>
</dbReference>
<dbReference type="NCBIfam" id="NF008864">
    <property type="entry name" value="PRK11895.1"/>
    <property type="match status" value="1"/>
</dbReference>
<dbReference type="InterPro" id="IPR002912">
    <property type="entry name" value="ACT_dom"/>
</dbReference>
<evidence type="ECO:0000313" key="11">
    <source>
        <dbReference type="Proteomes" id="UP000095255"/>
    </source>
</evidence>
<dbReference type="InterPro" id="IPR054480">
    <property type="entry name" value="AHAS_small-like_ACT"/>
</dbReference>
<evidence type="ECO:0000256" key="4">
    <source>
        <dbReference type="ARBA" id="ARBA00011744"/>
    </source>
</evidence>
<comment type="similarity">
    <text evidence="3 8">Belongs to the acetolactate synthase small subunit family.</text>
</comment>
<dbReference type="OrthoDB" id="9787365at2"/>
<dbReference type="InterPro" id="IPR039557">
    <property type="entry name" value="AHAS_ACT"/>
</dbReference>
<comment type="pathway">
    <text evidence="2 8">Amino-acid biosynthesis; L-valine biosynthesis; L-valine from pyruvate: step 1/4.</text>
</comment>
<dbReference type="PANTHER" id="PTHR30239">
    <property type="entry name" value="ACETOLACTATE SYNTHASE SMALL SUBUNIT"/>
    <property type="match status" value="1"/>
</dbReference>
<gene>
    <name evidence="10" type="ORF">BHU72_09325</name>
</gene>
<dbReference type="InterPro" id="IPR045865">
    <property type="entry name" value="ACT-like_dom_sf"/>
</dbReference>
<dbReference type="InterPro" id="IPR019455">
    <property type="entry name" value="Acetolactate_synth_ssu_C"/>
</dbReference>
<dbReference type="UniPathway" id="UPA00049">
    <property type="reaction ID" value="UER00059"/>
</dbReference>
<evidence type="ECO:0000256" key="6">
    <source>
        <dbReference type="ARBA" id="ARBA00023304"/>
    </source>
</evidence>
<dbReference type="UniPathway" id="UPA00047">
    <property type="reaction ID" value="UER00055"/>
</dbReference>
<dbReference type="Gene3D" id="3.30.70.1150">
    <property type="entry name" value="ACT-like. Chain A, domain 2"/>
    <property type="match status" value="1"/>
</dbReference>
<evidence type="ECO:0000256" key="8">
    <source>
        <dbReference type="RuleBase" id="RU368092"/>
    </source>
</evidence>
<name>A0A1E5L2Q3_9FIRM</name>
<keyword evidence="5 8" id="KW-0028">Amino-acid biosynthesis</keyword>
<dbReference type="GO" id="GO:0003984">
    <property type="term" value="F:acetolactate synthase activity"/>
    <property type="evidence" value="ECO:0007669"/>
    <property type="project" value="UniProtKB-UniRule"/>
</dbReference>
<evidence type="ECO:0000256" key="1">
    <source>
        <dbReference type="ARBA" id="ARBA00004974"/>
    </source>
</evidence>
<dbReference type="AlphaFoldDB" id="A0A1E5L2Q3"/>
<keyword evidence="8" id="KW-0808">Transferase</keyword>
<dbReference type="STRING" id="1390249.BHU72_09325"/>
<dbReference type="EMBL" id="MJAT01000038">
    <property type="protein sequence ID" value="OEH84410.1"/>
    <property type="molecule type" value="Genomic_DNA"/>
</dbReference>
<organism evidence="10 11">
    <name type="scientific">Desulfuribacillus stibiiarsenatis</name>
    <dbReference type="NCBI Taxonomy" id="1390249"/>
    <lineage>
        <taxon>Bacteria</taxon>
        <taxon>Bacillati</taxon>
        <taxon>Bacillota</taxon>
        <taxon>Desulfuribacillia</taxon>
        <taxon>Desulfuribacillales</taxon>
        <taxon>Desulfuribacillaceae</taxon>
        <taxon>Desulfuribacillus</taxon>
    </lineage>
</organism>
<dbReference type="InterPro" id="IPR027271">
    <property type="entry name" value="Acetolactate_synth/TF_NikR_C"/>
</dbReference>
<dbReference type="NCBIfam" id="TIGR00119">
    <property type="entry name" value="acolac_sm"/>
    <property type="match status" value="1"/>
</dbReference>
<dbReference type="FunFam" id="3.30.70.1150:FF:000001">
    <property type="entry name" value="Acetolactate synthase small subunit"/>
    <property type="match status" value="1"/>
</dbReference>
<keyword evidence="6 8" id="KW-0100">Branched-chain amino acid biosynthesis</keyword>
<comment type="catalytic activity">
    <reaction evidence="7 8">
        <text>2 pyruvate + H(+) = (2S)-2-acetolactate + CO2</text>
        <dbReference type="Rhea" id="RHEA:25249"/>
        <dbReference type="ChEBI" id="CHEBI:15361"/>
        <dbReference type="ChEBI" id="CHEBI:15378"/>
        <dbReference type="ChEBI" id="CHEBI:16526"/>
        <dbReference type="ChEBI" id="CHEBI:58476"/>
        <dbReference type="EC" id="2.2.1.6"/>
    </reaction>
</comment>
<evidence type="ECO:0000256" key="7">
    <source>
        <dbReference type="ARBA" id="ARBA00048670"/>
    </source>
</evidence>
<comment type="pathway">
    <text evidence="1 8">Amino-acid biosynthesis; L-isoleucine biosynthesis; L-isoleucine from 2-oxobutanoate: step 1/4.</text>
</comment>
<evidence type="ECO:0000256" key="3">
    <source>
        <dbReference type="ARBA" id="ARBA00006341"/>
    </source>
</evidence>
<dbReference type="Gene3D" id="3.30.70.260">
    <property type="match status" value="1"/>
</dbReference>
<dbReference type="RefSeq" id="WP_069703123.1">
    <property type="nucleotide sequence ID" value="NZ_MJAT01000038.1"/>
</dbReference>
<dbReference type="GO" id="GO:0009097">
    <property type="term" value="P:isoleucine biosynthetic process"/>
    <property type="evidence" value="ECO:0007669"/>
    <property type="project" value="UniProtKB-UniRule"/>
</dbReference>
<protein>
    <recommendedName>
        <fullName evidence="8">Acetolactate synthase small subunit</fullName>
        <shortName evidence="8">AHAS</shortName>
        <shortName evidence="8">ALS</shortName>
        <ecNumber evidence="8">2.2.1.6</ecNumber>
    </recommendedName>
    <alternativeName>
        <fullName evidence="8">Acetohydroxy-acid synthase small subunit</fullName>
    </alternativeName>
</protein>
<accession>A0A1E5L2Q3</accession>
<evidence type="ECO:0000313" key="10">
    <source>
        <dbReference type="EMBL" id="OEH84410.1"/>
    </source>
</evidence>
<feature type="domain" description="ACT" evidence="9">
    <location>
        <begin position="7"/>
        <end position="81"/>
    </location>
</feature>
<comment type="function">
    <text evidence="8">Catalyzes the conversion of 2 pyruvate molecules into acetolactate in the first common step of the biosynthetic pathway of the branched-amino acids such as leucine, isoleucine, and valine.</text>
</comment>
<evidence type="ECO:0000256" key="2">
    <source>
        <dbReference type="ARBA" id="ARBA00005025"/>
    </source>
</evidence>
<reference evidence="10 11" key="1">
    <citation type="submission" date="2016-09" db="EMBL/GenBank/DDBJ databases">
        <title>Desulfuribacillus arsenicus sp. nov., an obligately anaerobic, dissimilatory arsenic- and antimonate-reducing bacterium isolated from anoxic sediments.</title>
        <authorList>
            <person name="Abin C.A."/>
            <person name="Hollibaugh J.T."/>
        </authorList>
    </citation>
    <scope>NUCLEOTIDE SEQUENCE [LARGE SCALE GENOMIC DNA]</scope>
    <source>
        <strain evidence="10 11">MLFW-2</strain>
    </source>
</reference>